<gene>
    <name evidence="2" type="ORF">I4J89_38260</name>
</gene>
<protein>
    <submittedName>
        <fullName evidence="2">Peptidoglycan-binding protein</fullName>
    </submittedName>
</protein>
<comment type="caution">
    <text evidence="2">The sequence shown here is derived from an EMBL/GenBank/DDBJ whole genome shotgun (WGS) entry which is preliminary data.</text>
</comment>
<evidence type="ECO:0000313" key="2">
    <source>
        <dbReference type="EMBL" id="MBG0567310.1"/>
    </source>
</evidence>
<dbReference type="Pfam" id="PF01471">
    <property type="entry name" value="PG_binding_1"/>
    <property type="match status" value="2"/>
</dbReference>
<dbReference type="SUPFAM" id="SSF47090">
    <property type="entry name" value="PGBD-like"/>
    <property type="match status" value="2"/>
</dbReference>
<dbReference type="InterPro" id="IPR036365">
    <property type="entry name" value="PGBD-like_sf"/>
</dbReference>
<dbReference type="RefSeq" id="WP_196419081.1">
    <property type="nucleotide sequence ID" value="NZ_JADQTO010000026.1"/>
</dbReference>
<organism evidence="2 3">
    <name type="scientific">Actinoplanes aureus</name>
    <dbReference type="NCBI Taxonomy" id="2792083"/>
    <lineage>
        <taxon>Bacteria</taxon>
        <taxon>Bacillati</taxon>
        <taxon>Actinomycetota</taxon>
        <taxon>Actinomycetes</taxon>
        <taxon>Micromonosporales</taxon>
        <taxon>Micromonosporaceae</taxon>
        <taxon>Actinoplanes</taxon>
    </lineage>
</organism>
<sequence length="149" mass="16024">MALQPWPNTREGDKGHPVFTLQYLLRQRGQTVTVDGDFGPKTETAVRAFQQANQLAVDGIAGQLTWSALIVTVRRGSTGDAVRAVQEELRGRDQSGDPQLVVDGDFGTETEAGVRAFQEGVRAGTPEMAVDGIVGPMTWQAMVSGMLSH</sequence>
<dbReference type="InterPro" id="IPR036366">
    <property type="entry name" value="PGBDSf"/>
</dbReference>
<dbReference type="AlphaFoldDB" id="A0A931CLV3"/>
<proteinExistence type="predicted"/>
<evidence type="ECO:0000259" key="1">
    <source>
        <dbReference type="Pfam" id="PF01471"/>
    </source>
</evidence>
<keyword evidence="3" id="KW-1185">Reference proteome</keyword>
<evidence type="ECO:0000313" key="3">
    <source>
        <dbReference type="Proteomes" id="UP000598146"/>
    </source>
</evidence>
<dbReference type="Gene3D" id="1.10.101.10">
    <property type="entry name" value="PGBD-like superfamily/PGBD"/>
    <property type="match status" value="2"/>
</dbReference>
<dbReference type="EMBL" id="JADQTO010000026">
    <property type="protein sequence ID" value="MBG0567310.1"/>
    <property type="molecule type" value="Genomic_DNA"/>
</dbReference>
<name>A0A931CLV3_9ACTN</name>
<reference evidence="2" key="1">
    <citation type="submission" date="2020-11" db="EMBL/GenBank/DDBJ databases">
        <title>Isolation and identification of active actinomycetes.</title>
        <authorList>
            <person name="Sun X."/>
        </authorList>
    </citation>
    <scope>NUCLEOTIDE SEQUENCE</scope>
    <source>
        <strain evidence="2">NEAU-A11</strain>
    </source>
</reference>
<dbReference type="Proteomes" id="UP000598146">
    <property type="component" value="Unassembled WGS sequence"/>
</dbReference>
<feature type="domain" description="Peptidoglycan binding-like" evidence="1">
    <location>
        <begin position="78"/>
        <end position="142"/>
    </location>
</feature>
<accession>A0A931CLV3</accession>
<feature type="domain" description="Peptidoglycan binding-like" evidence="1">
    <location>
        <begin position="17"/>
        <end position="69"/>
    </location>
</feature>
<dbReference type="InterPro" id="IPR002477">
    <property type="entry name" value="Peptidoglycan-bd-like"/>
</dbReference>